<evidence type="ECO:0000313" key="3">
    <source>
        <dbReference type="Proteomes" id="UP001336835"/>
    </source>
</evidence>
<feature type="chain" id="PRO_5046906084" evidence="1">
    <location>
        <begin position="18"/>
        <end position="153"/>
    </location>
</feature>
<evidence type="ECO:0000313" key="2">
    <source>
        <dbReference type="EMBL" id="MEE1946418.1"/>
    </source>
</evidence>
<gene>
    <name evidence="2" type="ORF">VRU48_14940</name>
</gene>
<keyword evidence="1" id="KW-0732">Signal</keyword>
<sequence>MKSFALIILFLSVSQFAFCINDSLTSAISSQLVSVYNKPVILNDTEQAVYMIATKKNCSRCFEDICNLYSGKIKSFYIIVFMERDLMSMLSIYNRYANIAGCVKDVYYFWTNDIKTQRLSEIVAEPSPQLLIHESGNFEYKSYSDFLKLTNSR</sequence>
<keyword evidence="3" id="KW-1185">Reference proteome</keyword>
<feature type="signal peptide" evidence="1">
    <location>
        <begin position="1"/>
        <end position="17"/>
    </location>
</feature>
<protein>
    <submittedName>
        <fullName evidence="2">Uncharacterized protein</fullName>
    </submittedName>
</protein>
<evidence type="ECO:0000256" key="1">
    <source>
        <dbReference type="SAM" id="SignalP"/>
    </source>
</evidence>
<reference evidence="2 3" key="1">
    <citation type="submission" date="2024-01" db="EMBL/GenBank/DDBJ databases">
        <title>Pedobacter sp. nov., isolated from fresh soil.</title>
        <authorList>
            <person name="Le N.T.T."/>
        </authorList>
    </citation>
    <scope>NUCLEOTIDE SEQUENCE [LARGE SCALE GENOMIC DNA]</scope>
    <source>
        <strain evidence="2 3">KR3-3</strain>
    </source>
</reference>
<dbReference type="Proteomes" id="UP001336835">
    <property type="component" value="Unassembled WGS sequence"/>
</dbReference>
<name>A0ABU7IAC5_9SPHI</name>
<comment type="caution">
    <text evidence="2">The sequence shown here is derived from an EMBL/GenBank/DDBJ whole genome shotgun (WGS) entry which is preliminary data.</text>
</comment>
<proteinExistence type="predicted"/>
<dbReference type="RefSeq" id="WP_330108718.1">
    <property type="nucleotide sequence ID" value="NZ_JAZDQT010000002.1"/>
</dbReference>
<organism evidence="2 3">
    <name type="scientific">Pedobacter albus</name>
    <dbReference type="NCBI Taxonomy" id="3113905"/>
    <lineage>
        <taxon>Bacteria</taxon>
        <taxon>Pseudomonadati</taxon>
        <taxon>Bacteroidota</taxon>
        <taxon>Sphingobacteriia</taxon>
        <taxon>Sphingobacteriales</taxon>
        <taxon>Sphingobacteriaceae</taxon>
        <taxon>Pedobacter</taxon>
    </lineage>
</organism>
<dbReference type="EMBL" id="JAZDQT010000002">
    <property type="protein sequence ID" value="MEE1946418.1"/>
    <property type="molecule type" value="Genomic_DNA"/>
</dbReference>
<accession>A0ABU7IAC5</accession>